<evidence type="ECO:0000313" key="2">
    <source>
        <dbReference type="Proteomes" id="UP000324222"/>
    </source>
</evidence>
<proteinExistence type="predicted"/>
<dbReference type="EMBL" id="VSRR010000014">
    <property type="protein sequence ID" value="MPC07990.1"/>
    <property type="molecule type" value="Genomic_DNA"/>
</dbReference>
<gene>
    <name evidence="1" type="ORF">E2C01_000559</name>
</gene>
<reference evidence="1 2" key="1">
    <citation type="submission" date="2019-05" db="EMBL/GenBank/DDBJ databases">
        <title>Another draft genome of Portunus trituberculatus and its Hox gene families provides insights of decapod evolution.</title>
        <authorList>
            <person name="Jeong J.-H."/>
            <person name="Song I."/>
            <person name="Kim S."/>
            <person name="Choi T."/>
            <person name="Kim D."/>
            <person name="Ryu S."/>
            <person name="Kim W."/>
        </authorList>
    </citation>
    <scope>NUCLEOTIDE SEQUENCE [LARGE SCALE GENOMIC DNA]</scope>
    <source>
        <tissue evidence="1">Muscle</tissue>
    </source>
</reference>
<keyword evidence="2" id="KW-1185">Reference proteome</keyword>
<dbReference type="OrthoDB" id="6336782at2759"/>
<protein>
    <submittedName>
        <fullName evidence="1">Uncharacterized protein</fullName>
    </submittedName>
</protein>
<organism evidence="1 2">
    <name type="scientific">Portunus trituberculatus</name>
    <name type="common">Swimming crab</name>
    <name type="synonym">Neptunus trituberculatus</name>
    <dbReference type="NCBI Taxonomy" id="210409"/>
    <lineage>
        <taxon>Eukaryota</taxon>
        <taxon>Metazoa</taxon>
        <taxon>Ecdysozoa</taxon>
        <taxon>Arthropoda</taxon>
        <taxon>Crustacea</taxon>
        <taxon>Multicrustacea</taxon>
        <taxon>Malacostraca</taxon>
        <taxon>Eumalacostraca</taxon>
        <taxon>Eucarida</taxon>
        <taxon>Decapoda</taxon>
        <taxon>Pleocyemata</taxon>
        <taxon>Brachyura</taxon>
        <taxon>Eubrachyura</taxon>
        <taxon>Portunoidea</taxon>
        <taxon>Portunidae</taxon>
        <taxon>Portuninae</taxon>
        <taxon>Portunus</taxon>
    </lineage>
</organism>
<comment type="caution">
    <text evidence="1">The sequence shown here is derived from an EMBL/GenBank/DDBJ whole genome shotgun (WGS) entry which is preliminary data.</text>
</comment>
<accession>A0A5B7CFF7</accession>
<dbReference type="Proteomes" id="UP000324222">
    <property type="component" value="Unassembled WGS sequence"/>
</dbReference>
<name>A0A5B7CFF7_PORTR</name>
<dbReference type="AlphaFoldDB" id="A0A5B7CFF7"/>
<sequence>MWTFHGNLWAKGDTFWGISYLKAHPLGNPTYTRTVDRIRSRGLGDPSDPKGRMVPLYHGLPLFGGKIQCTRNMLFLVHLQVYLQIVAVTRNESNLRSQQGVNRAGSCMIGDRMYPSGHILTTFCLRMVCHDGHWDFAWSIDPTCKCLVWERLGAGGREDWSETHLFRQMTVNGEPVAMPEPHDLNHVSTSHGLHPVLALNIHGCITLIGASGFVVMQCLHRVDVWVSSTLAGAVDGLCGPFNTDLRLWERSYERYNTSLFPLMWLVRASIFPLYSSPSPSLSPSPSPSLSLTPHHSRYCLECLIFVSHNHHYHHHHHHS</sequence>
<evidence type="ECO:0000313" key="1">
    <source>
        <dbReference type="EMBL" id="MPC07990.1"/>
    </source>
</evidence>